<protein>
    <submittedName>
        <fullName evidence="6">Peptidase</fullName>
    </submittedName>
</protein>
<dbReference type="Pfam" id="PF09375">
    <property type="entry name" value="Peptidase_M75"/>
    <property type="match status" value="1"/>
</dbReference>
<organism evidence="6">
    <name type="scientific">Thiothrix fructosivorans</name>
    <dbReference type="NCBI Taxonomy" id="111770"/>
    <lineage>
        <taxon>Bacteria</taxon>
        <taxon>Pseudomonadati</taxon>
        <taxon>Pseudomonadota</taxon>
        <taxon>Gammaproteobacteria</taxon>
        <taxon>Thiotrichales</taxon>
        <taxon>Thiotrichaceae</taxon>
        <taxon>Thiothrix</taxon>
    </lineage>
</organism>
<feature type="signal peptide" evidence="3">
    <location>
        <begin position="1"/>
        <end position="27"/>
    </location>
</feature>
<comment type="subcellular location">
    <subcellularLocation>
        <location evidence="1">Cell envelope</location>
    </subcellularLocation>
</comment>
<evidence type="ECO:0000256" key="1">
    <source>
        <dbReference type="ARBA" id="ARBA00004196"/>
    </source>
</evidence>
<evidence type="ECO:0000313" key="7">
    <source>
        <dbReference type="Proteomes" id="UP000664466"/>
    </source>
</evidence>
<feature type="domain" description="Imelysin-like" evidence="4">
    <location>
        <begin position="44"/>
        <end position="388"/>
    </location>
</feature>
<keyword evidence="2 3" id="KW-0732">Signal</keyword>
<dbReference type="GO" id="GO:0030313">
    <property type="term" value="C:cell envelope"/>
    <property type="evidence" value="ECO:0007669"/>
    <property type="project" value="UniProtKB-SubCell"/>
</dbReference>
<dbReference type="RefSeq" id="WP_207251308.1">
    <property type="nucleotide sequence ID" value="NZ_JAFMPM010000006.1"/>
</dbReference>
<dbReference type="Proteomes" id="UP000664466">
    <property type="component" value="Unassembled WGS sequence"/>
</dbReference>
<keyword evidence="7" id="KW-1185">Reference proteome</keyword>
<dbReference type="Gene3D" id="1.20.1420.20">
    <property type="entry name" value="M75 peptidase, HXXE motif"/>
    <property type="match status" value="1"/>
</dbReference>
<dbReference type="AlphaFoldDB" id="A0A8B0SKC7"/>
<dbReference type="InterPro" id="IPR038352">
    <property type="entry name" value="Imelysin_sf"/>
</dbReference>
<dbReference type="EMBL" id="CP072748">
    <property type="protein sequence ID" value="QTX10950.1"/>
    <property type="molecule type" value="Genomic_DNA"/>
</dbReference>
<evidence type="ECO:0000313" key="5">
    <source>
        <dbReference type="EMBL" id="MBO0613634.1"/>
    </source>
</evidence>
<accession>A0A8B0SKC7</accession>
<dbReference type="EMBL" id="JAFMPM010000006">
    <property type="protein sequence ID" value="MBO0613634.1"/>
    <property type="molecule type" value="Genomic_DNA"/>
</dbReference>
<feature type="chain" id="PRO_5032300107" evidence="3">
    <location>
        <begin position="28"/>
        <end position="413"/>
    </location>
</feature>
<reference evidence="6" key="2">
    <citation type="submission" date="2021-04" db="EMBL/GenBank/DDBJ databases">
        <title>Complete Genome and methylome analysis of Thiothrix fructosivorans ATCC 49748.</title>
        <authorList>
            <person name="Fomenkov A."/>
            <person name="Sun L."/>
            <person name="Vincze T."/>
            <person name="Grabovich M.Y."/>
            <person name="Roberts R.J."/>
        </authorList>
    </citation>
    <scope>NUCLEOTIDE SEQUENCE</scope>
    <source>
        <strain evidence="6">ATCC 49748</strain>
    </source>
</reference>
<evidence type="ECO:0000256" key="2">
    <source>
        <dbReference type="ARBA" id="ARBA00022729"/>
    </source>
</evidence>
<sequence length="413" mass="44355">MKQRISQVVSSLLLGGVLCTTPTIASADTVTAKAVMEQYVNLASANFSDTFAAAKVLQEKVDDFIANPTADTQQAAKDAWLAARKPYSQTEAFRFGNPNVDEWEGQVNAWPLDEGLIDYVKTDVYEGEEGNKFATANIIAGKDKIDAELLKASQEKGGSEANVATGYHAIEFLLWGQDFNATPKDSGTRAPTDYAKGDACTNGNCERRAEYLKAATDLLVADMQKMADDWADGKAGNYRRAFLALDKKEALRRMLFGMGSLSLGELAGERMNVALLAHSQEDKHSCFSDNTHNDIAENARSIQNIFNGIYTRTDGTKVAGASLAQLVAAKDAKASETLVSKLADTQQKAEAIVEAAKNGENFDQQITPDNKDGNKRIKATIAALRSQTGDIEAAAKAVGVDSLNPESSDSFGG</sequence>
<gene>
    <name evidence="6" type="ORF">J1836_000805</name>
    <name evidence="5" type="ORF">J1836_12010</name>
</gene>
<name>A0A8B0SKC7_9GAMM</name>
<evidence type="ECO:0000256" key="3">
    <source>
        <dbReference type="SAM" id="SignalP"/>
    </source>
</evidence>
<reference evidence="5 7" key="1">
    <citation type="submission" date="2021-03" db="EMBL/GenBank/DDBJ databases">
        <title>Draft genome and methylome analysis of Thiotrix fructosivoruns ATCC 49748.</title>
        <authorList>
            <person name="Fomenkov A."/>
            <person name="Grabovich M.Y."/>
            <person name="Roberts R.J."/>
        </authorList>
    </citation>
    <scope>NUCLEOTIDE SEQUENCE [LARGE SCALE GENOMIC DNA]</scope>
    <source>
        <strain evidence="5 7">ATCC 49748</strain>
    </source>
</reference>
<proteinExistence type="predicted"/>
<dbReference type="CDD" id="cd14657">
    <property type="entry name" value="Imelysin_IrpA-like"/>
    <property type="match status" value="1"/>
</dbReference>
<dbReference type="InterPro" id="IPR018976">
    <property type="entry name" value="Imelysin-like"/>
</dbReference>
<evidence type="ECO:0000313" key="6">
    <source>
        <dbReference type="EMBL" id="QTX10950.1"/>
    </source>
</evidence>
<evidence type="ECO:0000259" key="4">
    <source>
        <dbReference type="Pfam" id="PF09375"/>
    </source>
</evidence>